<name>A0A8K0X4B5_9PEZI</name>
<comment type="caution">
    <text evidence="1">The sequence shown here is derived from an EMBL/GenBank/DDBJ whole genome shotgun (WGS) entry which is preliminary data.</text>
</comment>
<dbReference type="AlphaFoldDB" id="A0A8K0X4B5"/>
<reference evidence="1" key="1">
    <citation type="journal article" date="2021" name="Nat. Commun.">
        <title>Genetic determinants of endophytism in the Arabidopsis root mycobiome.</title>
        <authorList>
            <person name="Mesny F."/>
            <person name="Miyauchi S."/>
            <person name="Thiergart T."/>
            <person name="Pickel B."/>
            <person name="Atanasova L."/>
            <person name="Karlsson M."/>
            <person name="Huettel B."/>
            <person name="Barry K.W."/>
            <person name="Haridas S."/>
            <person name="Chen C."/>
            <person name="Bauer D."/>
            <person name="Andreopoulos W."/>
            <person name="Pangilinan J."/>
            <person name="LaButti K."/>
            <person name="Riley R."/>
            <person name="Lipzen A."/>
            <person name="Clum A."/>
            <person name="Drula E."/>
            <person name="Henrissat B."/>
            <person name="Kohler A."/>
            <person name="Grigoriev I.V."/>
            <person name="Martin F.M."/>
            <person name="Hacquard S."/>
        </authorList>
    </citation>
    <scope>NUCLEOTIDE SEQUENCE</scope>
    <source>
        <strain evidence="1">MPI-CAGE-AT-0016</strain>
    </source>
</reference>
<organism evidence="1 2">
    <name type="scientific">Plectosphaerella cucumerina</name>
    <dbReference type="NCBI Taxonomy" id="40658"/>
    <lineage>
        <taxon>Eukaryota</taxon>
        <taxon>Fungi</taxon>
        <taxon>Dikarya</taxon>
        <taxon>Ascomycota</taxon>
        <taxon>Pezizomycotina</taxon>
        <taxon>Sordariomycetes</taxon>
        <taxon>Hypocreomycetidae</taxon>
        <taxon>Glomerellales</taxon>
        <taxon>Plectosphaerellaceae</taxon>
        <taxon>Plectosphaerella</taxon>
    </lineage>
</organism>
<proteinExistence type="predicted"/>
<keyword evidence="2" id="KW-1185">Reference proteome</keyword>
<gene>
    <name evidence="1" type="ORF">B0T11DRAFT_282836</name>
</gene>
<dbReference type="Proteomes" id="UP000813385">
    <property type="component" value="Unassembled WGS sequence"/>
</dbReference>
<sequence length="76" mass="8010">MLRATEFEPCMMCFTRFGGGLGNRLALTILVVLELHVGGLHAGGLHVGGLDVGGQAALYSLADLGSTASRMMRVEY</sequence>
<dbReference type="EMBL" id="JAGPXD010000003">
    <property type="protein sequence ID" value="KAH7363582.1"/>
    <property type="molecule type" value="Genomic_DNA"/>
</dbReference>
<accession>A0A8K0X4B5</accession>
<evidence type="ECO:0000313" key="1">
    <source>
        <dbReference type="EMBL" id="KAH7363582.1"/>
    </source>
</evidence>
<protein>
    <submittedName>
        <fullName evidence="1">Uncharacterized protein</fullName>
    </submittedName>
</protein>
<evidence type="ECO:0000313" key="2">
    <source>
        <dbReference type="Proteomes" id="UP000813385"/>
    </source>
</evidence>